<feature type="domain" description="HTH asnC-type" evidence="4">
    <location>
        <begin position="160"/>
        <end position="226"/>
    </location>
</feature>
<dbReference type="InterPro" id="IPR019888">
    <property type="entry name" value="Tscrpt_reg_AsnC-like"/>
</dbReference>
<evidence type="ECO:0000313" key="6">
    <source>
        <dbReference type="Proteomes" id="UP001209654"/>
    </source>
</evidence>
<evidence type="ECO:0000259" key="4">
    <source>
        <dbReference type="PROSITE" id="PS50956"/>
    </source>
</evidence>
<dbReference type="SUPFAM" id="SSF46785">
    <property type="entry name" value="Winged helix' DNA-binding domain"/>
    <property type="match status" value="2"/>
</dbReference>
<dbReference type="Gene3D" id="1.10.10.10">
    <property type="entry name" value="Winged helix-like DNA-binding domain superfamily/Winged helix DNA-binding domain"/>
    <property type="match status" value="2"/>
</dbReference>
<keyword evidence="1" id="KW-0805">Transcription regulation</keyword>
<dbReference type="Pfam" id="PF13404">
    <property type="entry name" value="HTH_AsnC-type"/>
    <property type="match status" value="1"/>
</dbReference>
<keyword evidence="6" id="KW-1185">Reference proteome</keyword>
<name>A0ABQ5MV85_9MICC</name>
<dbReference type="InterPro" id="IPR036390">
    <property type="entry name" value="WH_DNA-bd_sf"/>
</dbReference>
<dbReference type="InterPro" id="IPR036388">
    <property type="entry name" value="WH-like_DNA-bd_sf"/>
</dbReference>
<gene>
    <name evidence="5" type="ORF">AHIS1636_23190</name>
</gene>
<reference evidence="5 6" key="1">
    <citation type="journal article" date="2023" name="Int. J. Syst. Evol. Microbiol.">
        <title>Arthrobacter mangrovi sp. nov., an actinobacterium isolated from the rhizosphere of a mangrove.</title>
        <authorList>
            <person name="Hamada M."/>
            <person name="Saitou S."/>
            <person name="Enomoto N."/>
            <person name="Nanri K."/>
            <person name="Hidaka K."/>
            <person name="Miura T."/>
            <person name="Tamura T."/>
        </authorList>
    </citation>
    <scope>NUCLEOTIDE SEQUENCE [LARGE SCALE GENOMIC DNA]</scope>
    <source>
        <strain evidence="5 6">NBRC 112813</strain>
    </source>
</reference>
<dbReference type="PROSITE" id="PS50956">
    <property type="entry name" value="HTH_ASNC_2"/>
    <property type="match status" value="2"/>
</dbReference>
<accession>A0ABQ5MV85</accession>
<dbReference type="InterPro" id="IPR000485">
    <property type="entry name" value="AsnC-type_HTH_dom"/>
</dbReference>
<dbReference type="SMART" id="SM00344">
    <property type="entry name" value="HTH_ASNC"/>
    <property type="match status" value="2"/>
</dbReference>
<comment type="caution">
    <text evidence="5">The sequence shown here is derived from an EMBL/GenBank/DDBJ whole genome shotgun (WGS) entry which is preliminary data.</text>
</comment>
<evidence type="ECO:0000256" key="3">
    <source>
        <dbReference type="ARBA" id="ARBA00023163"/>
    </source>
</evidence>
<dbReference type="Proteomes" id="UP001209654">
    <property type="component" value="Unassembled WGS sequence"/>
</dbReference>
<sequence length="315" mass="34531">MQLGINKGMNDFEERLVRHLQQDGRAPYSELAKGLNTSRATVAAHVNALLESGQLRIVAAVHPRILGLNCLAHVAVELAGDPTPVLAAMESMESPVFISQTTGRYHLAAELRMPTMASMYEQTELIRALPQVASVNVTMYERVIRSFFLGTEPSLPGLEFDDADLRLMKLLQRDGRASFAEMATEVGLSVSACRTRVLRLIDANVMQIGAIRRRAETSQAMAFGFGISTSGNVDQAVDYLQQVAGTEFIAKCLGRYNLIATVGVASVGEYNRVTSGLRQLDSVNTVDTWLHAEIVRERYEKSLDTLVDSIADRDG</sequence>
<dbReference type="PRINTS" id="PR00033">
    <property type="entry name" value="HTHASNC"/>
</dbReference>
<dbReference type="Gene3D" id="3.30.70.920">
    <property type="match status" value="2"/>
</dbReference>
<evidence type="ECO:0000313" key="5">
    <source>
        <dbReference type="EMBL" id="GLB67879.1"/>
    </source>
</evidence>
<evidence type="ECO:0000256" key="1">
    <source>
        <dbReference type="ARBA" id="ARBA00023015"/>
    </source>
</evidence>
<dbReference type="PANTHER" id="PTHR30154:SF34">
    <property type="entry name" value="TRANSCRIPTIONAL REGULATOR AZLB"/>
    <property type="match status" value="1"/>
</dbReference>
<organism evidence="5 6">
    <name type="scientific">Arthrobacter mangrovi</name>
    <dbReference type="NCBI Taxonomy" id="2966350"/>
    <lineage>
        <taxon>Bacteria</taxon>
        <taxon>Bacillati</taxon>
        <taxon>Actinomycetota</taxon>
        <taxon>Actinomycetes</taxon>
        <taxon>Micrococcales</taxon>
        <taxon>Micrococcaceae</taxon>
        <taxon>Arthrobacter</taxon>
    </lineage>
</organism>
<dbReference type="Pfam" id="PF13412">
    <property type="entry name" value="HTH_24"/>
    <property type="match status" value="1"/>
</dbReference>
<protein>
    <submittedName>
        <fullName evidence="5">AsnC family transcriptional regulator</fullName>
    </submittedName>
</protein>
<keyword evidence="3" id="KW-0804">Transcription</keyword>
<proteinExistence type="predicted"/>
<keyword evidence="2" id="KW-0238">DNA-binding</keyword>
<feature type="domain" description="HTH asnC-type" evidence="4">
    <location>
        <begin position="9"/>
        <end position="69"/>
    </location>
</feature>
<dbReference type="PANTHER" id="PTHR30154">
    <property type="entry name" value="LEUCINE-RESPONSIVE REGULATORY PROTEIN"/>
    <property type="match status" value="1"/>
</dbReference>
<dbReference type="EMBL" id="BRVS01000009">
    <property type="protein sequence ID" value="GLB67879.1"/>
    <property type="molecule type" value="Genomic_DNA"/>
</dbReference>
<evidence type="ECO:0000256" key="2">
    <source>
        <dbReference type="ARBA" id="ARBA00023125"/>
    </source>
</evidence>